<organism evidence="1 3">
    <name type="scientific">Tritonibacter scottomollicae</name>
    <name type="common">Epibacterium scottomollicae</name>
    <dbReference type="NCBI Taxonomy" id="483013"/>
    <lineage>
        <taxon>Bacteria</taxon>
        <taxon>Pseudomonadati</taxon>
        <taxon>Pseudomonadota</taxon>
        <taxon>Alphaproteobacteria</taxon>
        <taxon>Rhodobacterales</taxon>
        <taxon>Paracoccaceae</taxon>
        <taxon>Tritonibacter</taxon>
    </lineage>
</organism>
<reference evidence="1 3" key="1">
    <citation type="submission" date="2018-03" db="EMBL/GenBank/DDBJ databases">
        <title>Genomic Encyclopedia of Archaeal and Bacterial Type Strains, Phase II (KMG-II): from individual species to whole genera.</title>
        <authorList>
            <person name="Goeker M."/>
        </authorList>
    </citation>
    <scope>NUCLEOTIDE SEQUENCE [LARGE SCALE GENOMIC DNA]</scope>
    <source>
        <strain evidence="1 3">DSM 25328</strain>
    </source>
</reference>
<gene>
    <name evidence="1" type="ORF">CLV89_101510</name>
    <name evidence="2" type="ORF">R1T40_11395</name>
</gene>
<dbReference type="Proteomes" id="UP001302666">
    <property type="component" value="Chromosome"/>
</dbReference>
<dbReference type="EMBL" id="CP136704">
    <property type="protein sequence ID" value="WOI31574.1"/>
    <property type="molecule type" value="Genomic_DNA"/>
</dbReference>
<sequence length="104" mass="11226">MPYQEADPSGRSELPEVAARYKAAVTPATTQQLAKAMAQLQKSAAGAVFPREATKKDTPVVLPSTAGRRQGGDNVEYALLARHKLQQTSEREASRRYAGAKTII</sequence>
<protein>
    <submittedName>
        <fullName evidence="1">Uncharacterized protein</fullName>
    </submittedName>
</protein>
<dbReference type="Proteomes" id="UP000237718">
    <property type="component" value="Unassembled WGS sequence"/>
</dbReference>
<proteinExistence type="predicted"/>
<evidence type="ECO:0000313" key="1">
    <source>
        <dbReference type="EMBL" id="PRZ50290.1"/>
    </source>
</evidence>
<dbReference type="EMBL" id="PVUF01000001">
    <property type="protein sequence ID" value="PRZ50290.1"/>
    <property type="molecule type" value="Genomic_DNA"/>
</dbReference>
<evidence type="ECO:0000313" key="3">
    <source>
        <dbReference type="Proteomes" id="UP000237718"/>
    </source>
</evidence>
<reference evidence="2 4" key="2">
    <citation type="submission" date="2023-10" db="EMBL/GenBank/DDBJ databases">
        <title>Eight complete genome sequences of bacteria isolated from laboratory stock of Giant Kelp gametophytes.</title>
        <authorList>
            <person name="Tolentino B."/>
            <person name="Nuzhdin S."/>
        </authorList>
    </citation>
    <scope>NUCLEOTIDE SEQUENCE [LARGE SCALE GENOMIC DNA]</scope>
    <source>
        <strain evidence="2 4">LC.270.F.C4</strain>
    </source>
</reference>
<dbReference type="RefSeq" id="WP_106162037.1">
    <property type="nucleotide sequence ID" value="NZ_CP136704.1"/>
</dbReference>
<dbReference type="AlphaFoldDB" id="A0A2T1ANV8"/>
<keyword evidence="4" id="KW-1185">Reference proteome</keyword>
<evidence type="ECO:0000313" key="2">
    <source>
        <dbReference type="EMBL" id="WOI31574.1"/>
    </source>
</evidence>
<name>A0A2T1ANV8_TRISK</name>
<dbReference type="OrthoDB" id="7875078at2"/>
<evidence type="ECO:0000313" key="4">
    <source>
        <dbReference type="Proteomes" id="UP001302666"/>
    </source>
</evidence>
<accession>A0A2T1ANV8</accession>